<sequence length="194" mass="20469">MTDAGMQVTRWAGLSPVPWKNGGGVTRELASAPPDARSYDVGWRVSIADITRSGSLLTFPGLDRVITLIDGSPVVLTSENWTHTLERDTPYRFSGDDPVTCRVTPGPSLALNVMTGHGARSEVQVTSSATATRLDPHSGTRLLLVSLVEGLRVVSASGEECTLGRHDLLNAGAATQPVEVGPGRYAVVRLGGHS</sequence>
<proteinExistence type="predicted"/>
<gene>
    <name evidence="1" type="ORF">FB467_2929</name>
</gene>
<dbReference type="AlphaFoldDB" id="A0A542YUK3"/>
<dbReference type="PANTHER" id="PTHR37943">
    <property type="entry name" value="PROTEIN VES"/>
    <property type="match status" value="1"/>
</dbReference>
<dbReference type="Proteomes" id="UP000319516">
    <property type="component" value="Unassembled WGS sequence"/>
</dbReference>
<reference evidence="1 2" key="1">
    <citation type="submission" date="2019-06" db="EMBL/GenBank/DDBJ databases">
        <title>Sequencing the genomes of 1000 actinobacteria strains.</title>
        <authorList>
            <person name="Klenk H.-P."/>
        </authorList>
    </citation>
    <scope>NUCLEOTIDE SEQUENCE [LARGE SCALE GENOMIC DNA]</scope>
    <source>
        <strain evidence="1 2">DSM 12335</strain>
    </source>
</reference>
<dbReference type="PANTHER" id="PTHR37943:SF1">
    <property type="entry name" value="PROTEIN VES"/>
    <property type="match status" value="1"/>
</dbReference>
<evidence type="ECO:0008006" key="3">
    <source>
        <dbReference type="Google" id="ProtNLM"/>
    </source>
</evidence>
<comment type="caution">
    <text evidence="1">The sequence shown here is derived from an EMBL/GenBank/DDBJ whole genome shotgun (WGS) entry which is preliminary data.</text>
</comment>
<keyword evidence="2" id="KW-1185">Reference proteome</keyword>
<evidence type="ECO:0000313" key="1">
    <source>
        <dbReference type="EMBL" id="TQL51768.1"/>
    </source>
</evidence>
<dbReference type="Gene3D" id="2.60.120.10">
    <property type="entry name" value="Jelly Rolls"/>
    <property type="match status" value="1"/>
</dbReference>
<organism evidence="1 2">
    <name type="scientific">Ornithinicoccus hortensis</name>
    <dbReference type="NCBI Taxonomy" id="82346"/>
    <lineage>
        <taxon>Bacteria</taxon>
        <taxon>Bacillati</taxon>
        <taxon>Actinomycetota</taxon>
        <taxon>Actinomycetes</taxon>
        <taxon>Micrococcales</taxon>
        <taxon>Intrasporangiaceae</taxon>
        <taxon>Ornithinicoccus</taxon>
    </lineage>
</organism>
<accession>A0A542YUK3</accession>
<dbReference type="RefSeq" id="WP_170230752.1">
    <property type="nucleotide sequence ID" value="NZ_BAAAIK010000001.1"/>
</dbReference>
<dbReference type="InterPro" id="IPR014710">
    <property type="entry name" value="RmlC-like_jellyroll"/>
</dbReference>
<name>A0A542YUK3_9MICO</name>
<dbReference type="CDD" id="cd20293">
    <property type="entry name" value="cupin_HutD_N"/>
    <property type="match status" value="1"/>
</dbReference>
<evidence type="ECO:0000313" key="2">
    <source>
        <dbReference type="Proteomes" id="UP000319516"/>
    </source>
</evidence>
<dbReference type="EMBL" id="VFOP01000001">
    <property type="protein sequence ID" value="TQL51768.1"/>
    <property type="molecule type" value="Genomic_DNA"/>
</dbReference>
<dbReference type="Pfam" id="PF05962">
    <property type="entry name" value="HutD"/>
    <property type="match status" value="1"/>
</dbReference>
<dbReference type="SUPFAM" id="SSF51182">
    <property type="entry name" value="RmlC-like cupins"/>
    <property type="match status" value="1"/>
</dbReference>
<dbReference type="InterPro" id="IPR010282">
    <property type="entry name" value="Uncharacterised_HutD/Ves"/>
</dbReference>
<dbReference type="InterPro" id="IPR011051">
    <property type="entry name" value="RmlC_Cupin_sf"/>
</dbReference>
<protein>
    <recommendedName>
        <fullName evidence="3">HutD protein</fullName>
    </recommendedName>
</protein>